<organism evidence="2 3">
    <name type="scientific">Xenopus laevis</name>
    <name type="common">African clawed frog</name>
    <dbReference type="NCBI Taxonomy" id="8355"/>
    <lineage>
        <taxon>Eukaryota</taxon>
        <taxon>Metazoa</taxon>
        <taxon>Chordata</taxon>
        <taxon>Craniata</taxon>
        <taxon>Vertebrata</taxon>
        <taxon>Euteleostomi</taxon>
        <taxon>Amphibia</taxon>
        <taxon>Batrachia</taxon>
        <taxon>Anura</taxon>
        <taxon>Pipoidea</taxon>
        <taxon>Pipidae</taxon>
        <taxon>Xenopodinae</taxon>
        <taxon>Xenopus</taxon>
        <taxon>Xenopus</taxon>
    </lineage>
</organism>
<dbReference type="AlphaFoldDB" id="A0A974D6F1"/>
<proteinExistence type="predicted"/>
<accession>A0A974D6F1</accession>
<reference evidence="3" key="1">
    <citation type="journal article" date="2016" name="Nature">
        <title>Genome evolution in the allotetraploid frog Xenopus laevis.</title>
        <authorList>
            <person name="Session A.M."/>
            <person name="Uno Y."/>
            <person name="Kwon T."/>
            <person name="Chapman J.A."/>
            <person name="Toyoda A."/>
            <person name="Takahashi S."/>
            <person name="Fukui A."/>
            <person name="Hikosaka A."/>
            <person name="Suzuki A."/>
            <person name="Kondo M."/>
            <person name="van Heeringen S.J."/>
            <person name="Quigley I."/>
            <person name="Heinz S."/>
            <person name="Ogino H."/>
            <person name="Ochi H."/>
            <person name="Hellsten U."/>
            <person name="Lyons J.B."/>
            <person name="Simakov O."/>
            <person name="Putnam N."/>
            <person name="Stites J."/>
            <person name="Kuroki Y."/>
            <person name="Tanaka T."/>
            <person name="Michiue T."/>
            <person name="Watanabe M."/>
            <person name="Bogdanovic O."/>
            <person name="Lister R."/>
            <person name="Georgiou G."/>
            <person name="Paranjpe S.S."/>
            <person name="van Kruijsbergen I."/>
            <person name="Shu S."/>
            <person name="Carlson J."/>
            <person name="Kinoshita T."/>
            <person name="Ohta Y."/>
            <person name="Mawaribuchi S."/>
            <person name="Jenkins J."/>
            <person name="Grimwood J."/>
            <person name="Schmutz J."/>
            <person name="Mitros T."/>
            <person name="Mozaffari S.V."/>
            <person name="Suzuki Y."/>
            <person name="Haramoto Y."/>
            <person name="Yamamoto T.S."/>
            <person name="Takagi C."/>
            <person name="Heald R."/>
            <person name="Miller K."/>
            <person name="Haudenschild C."/>
            <person name="Kitzman J."/>
            <person name="Nakayama T."/>
            <person name="Izutsu Y."/>
            <person name="Robert J."/>
            <person name="Fortriede J."/>
            <person name="Burns K."/>
            <person name="Lotay V."/>
            <person name="Karimi K."/>
            <person name="Yasuoka Y."/>
            <person name="Dichmann D.S."/>
            <person name="Flajnik M.F."/>
            <person name="Houston D.W."/>
            <person name="Shendure J."/>
            <person name="DuPasquier L."/>
            <person name="Vize P.D."/>
            <person name="Zorn A.M."/>
            <person name="Ito M."/>
            <person name="Marcotte E.M."/>
            <person name="Wallingford J.B."/>
            <person name="Ito Y."/>
            <person name="Asashima M."/>
            <person name="Ueno N."/>
            <person name="Matsuda Y."/>
            <person name="Veenstra G.J."/>
            <person name="Fujiyama A."/>
            <person name="Harland R.M."/>
            <person name="Taira M."/>
            <person name="Rokhsar D.S."/>
        </authorList>
    </citation>
    <scope>NUCLEOTIDE SEQUENCE [LARGE SCALE GENOMIC DNA]</scope>
    <source>
        <strain evidence="3">J</strain>
    </source>
</reference>
<evidence type="ECO:0000313" key="2">
    <source>
        <dbReference type="EMBL" id="OCT85061.1"/>
    </source>
</evidence>
<evidence type="ECO:0000256" key="1">
    <source>
        <dbReference type="SAM" id="MobiDB-lite"/>
    </source>
</evidence>
<name>A0A974D6F1_XENLA</name>
<gene>
    <name evidence="2" type="ORF">XELAEV_18023225mg</name>
</gene>
<feature type="region of interest" description="Disordered" evidence="1">
    <location>
        <begin position="1"/>
        <end position="45"/>
    </location>
</feature>
<protein>
    <submittedName>
        <fullName evidence="2">Uncharacterized protein</fullName>
    </submittedName>
</protein>
<dbReference type="Proteomes" id="UP000694892">
    <property type="component" value="Chromosome 4L"/>
</dbReference>
<feature type="compositionally biased region" description="Basic and acidic residues" evidence="1">
    <location>
        <begin position="20"/>
        <end position="43"/>
    </location>
</feature>
<feature type="compositionally biased region" description="Polar residues" evidence="1">
    <location>
        <begin position="1"/>
        <end position="16"/>
    </location>
</feature>
<dbReference type="EMBL" id="CM004472">
    <property type="protein sequence ID" value="OCT85061.1"/>
    <property type="molecule type" value="Genomic_DNA"/>
</dbReference>
<evidence type="ECO:0000313" key="3">
    <source>
        <dbReference type="Proteomes" id="UP000694892"/>
    </source>
</evidence>
<sequence length="92" mass="10600">MFPQHPSNTTLQSSVNVAAERQDQRNKKELRENKIPFKNESPRKAQSNLIPRKTLFKRRGLIICCQLCFIRLALQLALTHPEEKANSSLTDI</sequence>